<dbReference type="EMBL" id="ASGZ01000013">
    <property type="protein sequence ID" value="ESP89313.1"/>
    <property type="molecule type" value="Genomic_DNA"/>
</dbReference>
<proteinExistence type="predicted"/>
<evidence type="ECO:0000313" key="4">
    <source>
        <dbReference type="Proteomes" id="UP000017840"/>
    </source>
</evidence>
<keyword evidence="4" id="KW-1185">Reference proteome</keyword>
<name>V4HHU5_9EURY</name>
<dbReference type="Proteomes" id="UP000017840">
    <property type="component" value="Unassembled WGS sequence"/>
</dbReference>
<protein>
    <submittedName>
        <fullName evidence="3">Udp-galactopyranose mutase</fullName>
    </submittedName>
</protein>
<dbReference type="Pfam" id="PF01593">
    <property type="entry name" value="Amino_oxidase"/>
    <property type="match status" value="1"/>
</dbReference>
<dbReference type="eggNOG" id="arCOG01523">
    <property type="taxonomic scope" value="Archaea"/>
</dbReference>
<sequence length="448" mass="47670">MPDSVVVAGAGLAGLVAARHLADAGADVTVYERRDAVGGRVRSRERDGFVLDRGFQVLFTGYPAVERELDLDALDLRTFSPGAVICSATDGTRSALADPLRDPGSLVESALNRRVTTSDKLRTLALRRDLSKRPESWFFSGPDESIEEFLRGWGFSEQYRRNFVAPFYGGITLDRSLSTSKHVFAYTFRALSAGDIALPADGMGAVTRQLADRARAAGAEVVLGEAVEAVDPAEGGVRVEMAGGAVDADAAVVATDPPTARELTGVESIPTEGRPSVTQYYALPDDSTLSTDRKILLNADDDAPNIVVPLTDVAPEYAPDGSQLLCATFLGEEATERDADALAADTRAALSAWFPERNFDGFDRLRTERLRFAQFDQPPGVHPDLPDVTAPDGPVFLAGEYTAWSSIQGAMASGRSAAEALLTERGLTGTGPDGERADGSESEEPVDA</sequence>
<dbReference type="Gene3D" id="3.50.50.60">
    <property type="entry name" value="FAD/NAD(P)-binding domain"/>
    <property type="match status" value="1"/>
</dbReference>
<evidence type="ECO:0000313" key="3">
    <source>
        <dbReference type="EMBL" id="ESP89313.1"/>
    </source>
</evidence>
<dbReference type="PATRIC" id="fig|1324957.4.peg.979"/>
<dbReference type="InterPro" id="IPR036188">
    <property type="entry name" value="FAD/NAD-bd_sf"/>
</dbReference>
<dbReference type="SUPFAM" id="SSF51905">
    <property type="entry name" value="FAD/NAD(P)-binding domain"/>
    <property type="match status" value="1"/>
</dbReference>
<dbReference type="RefSeq" id="WP_023393555.1">
    <property type="nucleotide sequence ID" value="NZ_ASGZ01000013.1"/>
</dbReference>
<dbReference type="PRINTS" id="PR00419">
    <property type="entry name" value="ADXRDTASE"/>
</dbReference>
<dbReference type="InterPro" id="IPR002937">
    <property type="entry name" value="Amino_oxidase"/>
</dbReference>
<dbReference type="OrthoDB" id="202781at2157"/>
<comment type="caution">
    <text evidence="3">The sequence shown here is derived from an EMBL/GenBank/DDBJ whole genome shotgun (WGS) entry which is preliminary data.</text>
</comment>
<accession>V4HHU5</accession>
<dbReference type="PANTHER" id="PTHR42841">
    <property type="entry name" value="AMINE OXIDASE"/>
    <property type="match status" value="1"/>
</dbReference>
<dbReference type="AlphaFoldDB" id="V4HHU5"/>
<feature type="domain" description="Amine oxidase" evidence="2">
    <location>
        <begin position="12"/>
        <end position="422"/>
    </location>
</feature>
<evidence type="ECO:0000256" key="1">
    <source>
        <dbReference type="SAM" id="MobiDB-lite"/>
    </source>
</evidence>
<evidence type="ECO:0000259" key="2">
    <source>
        <dbReference type="Pfam" id="PF01593"/>
    </source>
</evidence>
<reference evidence="3 4" key="1">
    <citation type="journal article" date="2013" name="Genome Announc.">
        <title>Draft Genome Sequence of 'Candidatus Halobonum tyrrellensis' Strain G22, Isolated from the Hypersaline Waters of Lake Tyrrell, Australia.</title>
        <authorList>
            <person name="Ugalde J.A."/>
            <person name="Narasingarao P."/>
            <person name="Kuo S."/>
            <person name="Podell S."/>
            <person name="Allen E.E."/>
        </authorList>
    </citation>
    <scope>NUCLEOTIDE SEQUENCE [LARGE SCALE GENOMIC DNA]</scope>
    <source>
        <strain evidence="3 4">G22</strain>
    </source>
</reference>
<feature type="region of interest" description="Disordered" evidence="1">
    <location>
        <begin position="421"/>
        <end position="448"/>
    </location>
</feature>
<organism evidence="3 4">
    <name type="scientific">Candidatus Halobonum tyrrellensis G22</name>
    <dbReference type="NCBI Taxonomy" id="1324957"/>
    <lineage>
        <taxon>Archaea</taxon>
        <taxon>Methanobacteriati</taxon>
        <taxon>Methanobacteriota</taxon>
        <taxon>Stenosarchaea group</taxon>
        <taxon>Halobacteria</taxon>
        <taxon>Halobacteriales</taxon>
        <taxon>Haloferacaceae</taxon>
        <taxon>Candidatus Halobonum</taxon>
    </lineage>
</organism>
<gene>
    <name evidence="3" type="ORF">K933_04826</name>
</gene>
<dbReference type="GO" id="GO:0016491">
    <property type="term" value="F:oxidoreductase activity"/>
    <property type="evidence" value="ECO:0007669"/>
    <property type="project" value="InterPro"/>
</dbReference>
<dbReference type="STRING" id="1324957.K933_04826"/>